<feature type="domain" description="Replication origin-binding protein" evidence="2">
    <location>
        <begin position="413"/>
        <end position="557"/>
    </location>
</feature>
<dbReference type="AlphaFoldDB" id="A0A9N9DUJ7"/>
<evidence type="ECO:0000259" key="2">
    <source>
        <dbReference type="Pfam" id="PF02399"/>
    </source>
</evidence>
<keyword evidence="4" id="KW-1185">Reference proteome</keyword>
<gene>
    <name evidence="3" type="ORF">POCULU_LOCUS9786</name>
</gene>
<evidence type="ECO:0000313" key="3">
    <source>
        <dbReference type="EMBL" id="CAG8647879.1"/>
    </source>
</evidence>
<reference evidence="3" key="1">
    <citation type="submission" date="2021-06" db="EMBL/GenBank/DDBJ databases">
        <authorList>
            <person name="Kallberg Y."/>
            <person name="Tangrot J."/>
            <person name="Rosling A."/>
        </authorList>
    </citation>
    <scope>NUCLEOTIDE SEQUENCE</scope>
    <source>
        <strain evidence="3">IA702</strain>
    </source>
</reference>
<accession>A0A9N9DUJ7</accession>
<sequence>MTARNAQLERYDGGETDDYSSDSDVYSDNISECESEECDNYESDTETTIKSPIPQPPKVEEQMSNSAYSTDRVRVIYTQRQEKFDNKFTQMDLLNRIRKIVFSPVRDMSNNKGSLEDIHLWDYLLPNYGAKEGISLLDAYTREELVDRLVIQVEQRGYYKYSVVDNISEVYGVPGVHECINGQRPLRPVIDIDASSEKMRADTVTAEDVFIHNGWNDLNDARVQPPTSSRYEVRPRILSIEKINNQKKIIVGQDALKKYANLVLQKYPDYLGGWDIEEKDSQWYVYFNRKTYQECPLCNRTHDKDQRWFGRACYDGSFIVKCFQQNRDASGKIFNDPSVAEKIQQKNNISPPVIRKVKGPKFPWPFLKMPAWFNCDPPLTVTEVYEERYVKPLPEEGDVYVGSPWETGKTYTLEHLTIPDGINLLALSTRHTYSSAVTTRLNLKSYCDIDTKDINLPDHQRVVCQIESLHRITNNCKCEKKCKCPPIPYDLWLDEVVSVNSQAHTRLAGRSREYLYKLIHSARRIIVMDNDLTDLNIEWIKSLRRGKHFSVVHNTYQPQKGKTFRLASNKETVLTELWDWAKQMSSLPFDERKSASLICHLRKDVQGI</sequence>
<name>A0A9N9DUJ7_9GLOM</name>
<proteinExistence type="predicted"/>
<dbReference type="GO" id="GO:0005524">
    <property type="term" value="F:ATP binding"/>
    <property type="evidence" value="ECO:0007669"/>
    <property type="project" value="InterPro"/>
</dbReference>
<feature type="compositionally biased region" description="Acidic residues" evidence="1">
    <location>
        <begin position="31"/>
        <end position="45"/>
    </location>
</feature>
<dbReference type="Pfam" id="PF02399">
    <property type="entry name" value="Herpes_ori_bp"/>
    <property type="match status" value="1"/>
</dbReference>
<dbReference type="GO" id="GO:0003688">
    <property type="term" value="F:DNA replication origin binding"/>
    <property type="evidence" value="ECO:0007669"/>
    <property type="project" value="InterPro"/>
</dbReference>
<dbReference type="GO" id="GO:0006260">
    <property type="term" value="P:DNA replication"/>
    <property type="evidence" value="ECO:0007669"/>
    <property type="project" value="InterPro"/>
</dbReference>
<protein>
    <submittedName>
        <fullName evidence="3">1851_t:CDS:1</fullName>
    </submittedName>
</protein>
<dbReference type="OrthoDB" id="2373574at2759"/>
<dbReference type="Proteomes" id="UP000789572">
    <property type="component" value="Unassembled WGS sequence"/>
</dbReference>
<evidence type="ECO:0000256" key="1">
    <source>
        <dbReference type="SAM" id="MobiDB-lite"/>
    </source>
</evidence>
<feature type="non-terminal residue" evidence="3">
    <location>
        <position position="1"/>
    </location>
</feature>
<evidence type="ECO:0000313" key="4">
    <source>
        <dbReference type="Proteomes" id="UP000789572"/>
    </source>
</evidence>
<dbReference type="EMBL" id="CAJVPJ010004052">
    <property type="protein sequence ID" value="CAG8647879.1"/>
    <property type="molecule type" value="Genomic_DNA"/>
</dbReference>
<organism evidence="3 4">
    <name type="scientific">Paraglomus occultum</name>
    <dbReference type="NCBI Taxonomy" id="144539"/>
    <lineage>
        <taxon>Eukaryota</taxon>
        <taxon>Fungi</taxon>
        <taxon>Fungi incertae sedis</taxon>
        <taxon>Mucoromycota</taxon>
        <taxon>Glomeromycotina</taxon>
        <taxon>Glomeromycetes</taxon>
        <taxon>Paraglomerales</taxon>
        <taxon>Paraglomeraceae</taxon>
        <taxon>Paraglomus</taxon>
    </lineage>
</organism>
<feature type="region of interest" description="Disordered" evidence="1">
    <location>
        <begin position="1"/>
        <end position="65"/>
    </location>
</feature>
<dbReference type="InterPro" id="IPR003450">
    <property type="entry name" value="Replication_origin-bd"/>
</dbReference>
<comment type="caution">
    <text evidence="3">The sequence shown here is derived from an EMBL/GenBank/DDBJ whole genome shotgun (WGS) entry which is preliminary data.</text>
</comment>